<comment type="caution">
    <text evidence="1">The sequence shown here is derived from an EMBL/GenBank/DDBJ whole genome shotgun (WGS) entry which is preliminary data.</text>
</comment>
<dbReference type="PROSITE" id="PS51257">
    <property type="entry name" value="PROKAR_LIPOPROTEIN"/>
    <property type="match status" value="1"/>
</dbReference>
<evidence type="ECO:0000313" key="2">
    <source>
        <dbReference type="Proteomes" id="UP001257914"/>
    </source>
</evidence>
<keyword evidence="2" id="KW-1185">Reference proteome</keyword>
<reference evidence="1 2" key="1">
    <citation type="submission" date="2023-10" db="EMBL/GenBank/DDBJ databases">
        <title>Psychrosphaera aquimaarina strain SW33 isolated from seawater.</title>
        <authorList>
            <person name="Bayburt H."/>
            <person name="Kim J.M."/>
            <person name="Choi B.J."/>
            <person name="Jeon C.O."/>
        </authorList>
    </citation>
    <scope>NUCLEOTIDE SEQUENCE [LARGE SCALE GENOMIC DNA]</scope>
    <source>
        <strain evidence="1 2">KCTC 52743</strain>
    </source>
</reference>
<dbReference type="Pfam" id="PF09826">
    <property type="entry name" value="Beta_propel"/>
    <property type="match status" value="1"/>
</dbReference>
<organism evidence="1 2">
    <name type="scientific">Psychrosphaera aquimarina</name>
    <dbReference type="NCBI Taxonomy" id="2044854"/>
    <lineage>
        <taxon>Bacteria</taxon>
        <taxon>Pseudomonadati</taxon>
        <taxon>Pseudomonadota</taxon>
        <taxon>Gammaproteobacteria</taxon>
        <taxon>Alteromonadales</taxon>
        <taxon>Pseudoalteromonadaceae</taxon>
        <taxon>Psychrosphaera</taxon>
    </lineage>
</organism>
<gene>
    <name evidence="1" type="ORF">RT723_16125</name>
</gene>
<dbReference type="InterPro" id="IPR019198">
    <property type="entry name" value="Beta_propeller_containing"/>
</dbReference>
<sequence>MKIKILVSLLVATLVACNNNHVLNHNDLKEMELDGNKLVKSDVNKTELVIKNGVFLSSTRSYTQYFCNECEEPVAVAESVSADNSATRFSGTTTQETGVAESDRVKYNGKTMYLASNRDIYSGGGDQAPHIRVLDKQSDDSLLEVAIIPTDKNANYLSDLYLNDQRMMAIYSKNKVDDLTTAGGNSVVGIAAESYWYQPQAFGVNINDVTDHATPTELVNYSIDGHVLSSRRIGNKVYIVSAYQPELSTYSRDLSSDYEMQSLYQDVLDTDISDLLPTITKKGSSAESLVDIDQCYVPDSTLDETGFNKITTLTTFDLNDPETFNSICVIAPLDGLYASPNNLYLYGRIFEQENNQYKTVIHQFALNDDKISYAASGSVLGHLAWNNSHLRFSERDEFLRVVTSDNNVLNDNNDRVHRLFVLKSNEQQQLETVATLPNDENPAPIGKPNEDIYAVRYFADKAYVVTFRRTDPLFVIDLSEPTHPVIAGELEIPGYSGYLQPLNDNFILGIGQQIDPNTNGLVNATEQEFTEGAKAELYDVSNPNNPIVAATLVYENRSSVAEWDYHALTQLKVDDTNFKFSFPLSGWQRSIASNGDLNWQYFQSMQMVEVSLDNGGVLNNVGNLTTDSNYYGSWGDRSVIHSDVFYYIRDNLVWQTYWSNPTNMTGPY</sequence>
<protein>
    <submittedName>
        <fullName evidence="1">Beta-propeller domain-containing protein</fullName>
    </submittedName>
</protein>
<dbReference type="RefSeq" id="WP_315948133.1">
    <property type="nucleotide sequence ID" value="NZ_JAWCUA010000010.1"/>
</dbReference>
<dbReference type="EMBL" id="JAWCUA010000010">
    <property type="protein sequence ID" value="MDU0114490.1"/>
    <property type="molecule type" value="Genomic_DNA"/>
</dbReference>
<dbReference type="Proteomes" id="UP001257914">
    <property type="component" value="Unassembled WGS sequence"/>
</dbReference>
<proteinExistence type="predicted"/>
<accession>A0ABU3R485</accession>
<evidence type="ECO:0000313" key="1">
    <source>
        <dbReference type="EMBL" id="MDU0114490.1"/>
    </source>
</evidence>
<name>A0ABU3R485_9GAMM</name>